<dbReference type="Proteomes" id="UP001218218">
    <property type="component" value="Unassembled WGS sequence"/>
</dbReference>
<organism evidence="2 3">
    <name type="scientific">Mycena albidolilacea</name>
    <dbReference type="NCBI Taxonomy" id="1033008"/>
    <lineage>
        <taxon>Eukaryota</taxon>
        <taxon>Fungi</taxon>
        <taxon>Dikarya</taxon>
        <taxon>Basidiomycota</taxon>
        <taxon>Agaricomycotina</taxon>
        <taxon>Agaricomycetes</taxon>
        <taxon>Agaricomycetidae</taxon>
        <taxon>Agaricales</taxon>
        <taxon>Marasmiineae</taxon>
        <taxon>Mycenaceae</taxon>
        <taxon>Mycena</taxon>
    </lineage>
</organism>
<reference evidence="2" key="1">
    <citation type="submission" date="2023-03" db="EMBL/GenBank/DDBJ databases">
        <title>Massive genome expansion in bonnet fungi (Mycena s.s.) driven by repeated elements and novel gene families across ecological guilds.</title>
        <authorList>
            <consortium name="Lawrence Berkeley National Laboratory"/>
            <person name="Harder C.B."/>
            <person name="Miyauchi S."/>
            <person name="Viragh M."/>
            <person name="Kuo A."/>
            <person name="Thoen E."/>
            <person name="Andreopoulos B."/>
            <person name="Lu D."/>
            <person name="Skrede I."/>
            <person name="Drula E."/>
            <person name="Henrissat B."/>
            <person name="Morin E."/>
            <person name="Kohler A."/>
            <person name="Barry K."/>
            <person name="LaButti K."/>
            <person name="Morin E."/>
            <person name="Salamov A."/>
            <person name="Lipzen A."/>
            <person name="Mereny Z."/>
            <person name="Hegedus B."/>
            <person name="Baldrian P."/>
            <person name="Stursova M."/>
            <person name="Weitz H."/>
            <person name="Taylor A."/>
            <person name="Grigoriev I.V."/>
            <person name="Nagy L.G."/>
            <person name="Martin F."/>
            <person name="Kauserud H."/>
        </authorList>
    </citation>
    <scope>NUCLEOTIDE SEQUENCE</scope>
    <source>
        <strain evidence="2">CBHHK002</strain>
    </source>
</reference>
<sequence length="71" mass="8249">MTTDLKEKVQFSDVAEEEEEEEQQEQDNNNNNLDDLSELTEEQQKVFDAQTKGVKKTIDKACHIIYSSLQK</sequence>
<dbReference type="AlphaFoldDB" id="A0AAD7ER77"/>
<feature type="compositionally biased region" description="Acidic residues" evidence="1">
    <location>
        <begin position="14"/>
        <end position="25"/>
    </location>
</feature>
<feature type="region of interest" description="Disordered" evidence="1">
    <location>
        <begin position="1"/>
        <end position="35"/>
    </location>
</feature>
<feature type="compositionally biased region" description="Basic and acidic residues" evidence="1">
    <location>
        <begin position="1"/>
        <end position="10"/>
    </location>
</feature>
<accession>A0AAD7ER77</accession>
<evidence type="ECO:0000313" key="3">
    <source>
        <dbReference type="Proteomes" id="UP001218218"/>
    </source>
</evidence>
<evidence type="ECO:0000313" key="2">
    <source>
        <dbReference type="EMBL" id="KAJ7346426.1"/>
    </source>
</evidence>
<keyword evidence="3" id="KW-1185">Reference proteome</keyword>
<proteinExistence type="predicted"/>
<dbReference type="EMBL" id="JARIHO010000021">
    <property type="protein sequence ID" value="KAJ7346426.1"/>
    <property type="molecule type" value="Genomic_DNA"/>
</dbReference>
<gene>
    <name evidence="2" type="ORF">DFH08DRAFT_961848</name>
</gene>
<evidence type="ECO:0000256" key="1">
    <source>
        <dbReference type="SAM" id="MobiDB-lite"/>
    </source>
</evidence>
<name>A0AAD7ER77_9AGAR</name>
<protein>
    <submittedName>
        <fullName evidence="2">Uncharacterized protein</fullName>
    </submittedName>
</protein>
<comment type="caution">
    <text evidence="2">The sequence shown here is derived from an EMBL/GenBank/DDBJ whole genome shotgun (WGS) entry which is preliminary data.</text>
</comment>